<feature type="compositionally biased region" description="Basic and acidic residues" evidence="5">
    <location>
        <begin position="51"/>
        <end position="79"/>
    </location>
</feature>
<feature type="region of interest" description="Disordered" evidence="5">
    <location>
        <begin position="139"/>
        <end position="170"/>
    </location>
</feature>
<feature type="compositionally biased region" description="Basic and acidic residues" evidence="5">
    <location>
        <begin position="92"/>
        <end position="106"/>
    </location>
</feature>
<dbReference type="Pfam" id="PF07534">
    <property type="entry name" value="TLD"/>
    <property type="match status" value="1"/>
</dbReference>
<proteinExistence type="inferred from homology"/>
<feature type="compositionally biased region" description="Low complexity" evidence="5">
    <location>
        <begin position="769"/>
        <end position="780"/>
    </location>
</feature>
<feature type="compositionally biased region" description="Polar residues" evidence="5">
    <location>
        <begin position="262"/>
        <end position="273"/>
    </location>
</feature>
<feature type="region of interest" description="Disordered" evidence="5">
    <location>
        <begin position="1"/>
        <end position="122"/>
    </location>
</feature>
<dbReference type="PANTHER" id="PTHR23354">
    <property type="entry name" value="NUCLEOLAR PROTEIN 7/ESTROGEN RECEPTOR COACTIVATOR-RELATED"/>
    <property type="match status" value="1"/>
</dbReference>
<comment type="subcellular location">
    <subcellularLocation>
        <location evidence="1">Mitochondrion</location>
    </subcellularLocation>
</comment>
<feature type="compositionally biased region" description="Low complexity" evidence="5">
    <location>
        <begin position="398"/>
        <end position="407"/>
    </location>
</feature>
<gene>
    <name evidence="7" type="ORF">JR316_013156</name>
</gene>
<feature type="region of interest" description="Disordered" evidence="5">
    <location>
        <begin position="262"/>
        <end position="352"/>
    </location>
</feature>
<dbReference type="EMBL" id="JAFIQS010000022">
    <property type="protein sequence ID" value="KAG5162022.1"/>
    <property type="molecule type" value="Genomic_DNA"/>
</dbReference>
<feature type="compositionally biased region" description="Polar residues" evidence="5">
    <location>
        <begin position="16"/>
        <end position="34"/>
    </location>
</feature>
<organism evidence="7">
    <name type="scientific">Psilocybe cubensis</name>
    <name type="common">Psychedelic mushroom</name>
    <name type="synonym">Stropharia cubensis</name>
    <dbReference type="NCBI Taxonomy" id="181762"/>
    <lineage>
        <taxon>Eukaryota</taxon>
        <taxon>Fungi</taxon>
        <taxon>Dikarya</taxon>
        <taxon>Basidiomycota</taxon>
        <taxon>Agaricomycotina</taxon>
        <taxon>Agaricomycetes</taxon>
        <taxon>Agaricomycetidae</taxon>
        <taxon>Agaricales</taxon>
        <taxon>Agaricineae</taxon>
        <taxon>Strophariaceae</taxon>
        <taxon>Psilocybe</taxon>
    </lineage>
</organism>
<accession>A0A8H7XJM9</accession>
<comment type="caution">
    <text evidence="7">The sequence shown here is derived from an EMBL/GenBank/DDBJ whole genome shotgun (WGS) entry which is preliminary data.</text>
</comment>
<evidence type="ECO:0000256" key="4">
    <source>
        <dbReference type="ARBA" id="ARBA00040604"/>
    </source>
</evidence>
<dbReference type="PANTHER" id="PTHR23354:SF62">
    <property type="entry name" value="MUSTARD, ISOFORM V"/>
    <property type="match status" value="1"/>
</dbReference>
<feature type="region of interest" description="Disordered" evidence="5">
    <location>
        <begin position="441"/>
        <end position="531"/>
    </location>
</feature>
<feature type="compositionally biased region" description="Basic and acidic residues" evidence="5">
    <location>
        <begin position="713"/>
        <end position="734"/>
    </location>
</feature>
<feature type="compositionally biased region" description="Polar residues" evidence="5">
    <location>
        <begin position="111"/>
        <end position="122"/>
    </location>
</feature>
<reference evidence="7" key="1">
    <citation type="submission" date="2021-02" db="EMBL/GenBank/DDBJ databases">
        <title>Psilocybe cubensis genome.</title>
        <authorList>
            <person name="Mckernan K.J."/>
            <person name="Crawford S."/>
            <person name="Trippe A."/>
            <person name="Kane L.T."/>
            <person name="Mclaughlin S."/>
        </authorList>
    </citation>
    <scope>NUCLEOTIDE SEQUENCE [LARGE SCALE GENOMIC DNA]</scope>
    <source>
        <strain evidence="7">MGC-MH-2018</strain>
    </source>
</reference>
<name>A0A8H7XJM9_PSICU</name>
<feature type="compositionally biased region" description="Pro residues" evidence="5">
    <location>
        <begin position="408"/>
        <end position="417"/>
    </location>
</feature>
<keyword evidence="3" id="KW-0496">Mitochondrion</keyword>
<feature type="compositionally biased region" description="Low complexity" evidence="5">
    <location>
        <begin position="280"/>
        <end position="289"/>
    </location>
</feature>
<evidence type="ECO:0000256" key="1">
    <source>
        <dbReference type="ARBA" id="ARBA00004173"/>
    </source>
</evidence>
<feature type="region of interest" description="Disordered" evidence="5">
    <location>
        <begin position="546"/>
        <end position="569"/>
    </location>
</feature>
<feature type="compositionally biased region" description="Polar residues" evidence="5">
    <location>
        <begin position="484"/>
        <end position="504"/>
    </location>
</feature>
<evidence type="ECO:0000256" key="3">
    <source>
        <dbReference type="ARBA" id="ARBA00023128"/>
    </source>
</evidence>
<feature type="compositionally biased region" description="Low complexity" evidence="5">
    <location>
        <begin position="159"/>
        <end position="170"/>
    </location>
</feature>
<evidence type="ECO:0000256" key="2">
    <source>
        <dbReference type="ARBA" id="ARBA00009540"/>
    </source>
</evidence>
<feature type="region of interest" description="Disordered" evidence="5">
    <location>
        <begin position="797"/>
        <end position="844"/>
    </location>
</feature>
<feature type="compositionally biased region" description="Basic and acidic residues" evidence="5">
    <location>
        <begin position="546"/>
        <end position="556"/>
    </location>
</feature>
<feature type="compositionally biased region" description="Low complexity" evidence="5">
    <location>
        <begin position="300"/>
        <end position="352"/>
    </location>
</feature>
<sequence length="1080" mass="113877">MTAFDDLASLDPIQPTAPSFRSSATVTQGLSKTQVPPDKGSLNELQDQNEEAGRELEEQSHWDNKDRESETSHLDELQDRNQQPNQQTRRVTGKERYGDREADIDKFATLFSPSTPRASPTLVSQALPDVGDVAHIGVAPTQRSQPQPQPHSYRHRRTLSTASRASTSSQQSDFGAFVSVPASEDPLLLSADFLGFADECVDNQIANEGDGVQTPMLVTPTTATAKTHAPLAFGDLYHSAEGGNSSSLSDDQVDIPQSISLSQAPNSASSLQVHSDPFPSSTSSLSSLTKQKPRMTRDPSFSSISSLSSNITTSTTQSSTTTNTNSSNSTSSKSSSNTNSSASTATSSTNPTLSFFDQFAQDARARTARRSALLEELLMHEDDPMYFVKGETATSASASSASVSQPVLPLPSSPAPSNPHGSESPFNLGMDREVNVTHDLDHDYFRTPPPLPSNPFKLNSNANANDYNPTSSTQQTQTAPHHSLVTSSETPHQPRQLTRRSSSILMPAAGTLAPPVHSPSEGMLGAGRMVSSPPVDENLVYEHVEREGDGDEKLDRAQGLTGSLSSLPGKWMSTLLRGAPAGSHQGGSAKATLESIFDHPHPSAQDPVLGRRSSPSPSPRHPPQPPTFTHANAFSPPPPPMSTSMSTPLSISPSTSSLFLPPQSTLTQITHSASPFAPHIFIPPSGAPGFGGERELGMHAWEGGMAEALEAERRGVEKGGKGESTTQKEIDRKAKTLPPMSGSGSGFAQVALDSKGAVASTGRRERESSGGSASSASSSKGWGSGFGFSFGSIRTSKTSTSAPASGVAGHGGGSGNAKTWGDAQHGKPYPTGHKQGDSNGIDPIQWSASGLTSVSHSDGFGSAGKGQDGSIGAFIERKAGKVELAGRKASTTPVLNEELAVLLRPSLPALSRLPRIWTLIYSLDQHGISLNTLYARCEAHATRRAKPGEVLINAGAMLVVVKDAQGALFGAWLSEGVRMEKKGKGYFGGGESFLWKFVDGVLKVFKCTGKNHYVTLCDPDYISFGGGDGHSGLYLDETLYDGTSAPCPTFDNEPLCAPGPHKGVSVSFECVGLEVWGLGG</sequence>
<feature type="region of interest" description="Disordered" evidence="5">
    <location>
        <begin position="598"/>
        <end position="656"/>
    </location>
</feature>
<feature type="region of interest" description="Disordered" evidence="5">
    <location>
        <begin position="398"/>
        <end position="429"/>
    </location>
</feature>
<dbReference type="GO" id="GO:0005634">
    <property type="term" value="C:nucleus"/>
    <property type="evidence" value="ECO:0007669"/>
    <property type="project" value="TreeGrafter"/>
</dbReference>
<dbReference type="PROSITE" id="PS51886">
    <property type="entry name" value="TLDC"/>
    <property type="match status" value="1"/>
</dbReference>
<dbReference type="SMART" id="SM00584">
    <property type="entry name" value="TLDc"/>
    <property type="match status" value="1"/>
</dbReference>
<dbReference type="GO" id="GO:0006979">
    <property type="term" value="P:response to oxidative stress"/>
    <property type="evidence" value="ECO:0007669"/>
    <property type="project" value="TreeGrafter"/>
</dbReference>
<feature type="region of interest" description="Disordered" evidence="5">
    <location>
        <begin position="713"/>
        <end position="780"/>
    </location>
</feature>
<feature type="compositionally biased region" description="Polar residues" evidence="5">
    <location>
        <begin position="456"/>
        <end position="469"/>
    </location>
</feature>
<feature type="compositionally biased region" description="Pro residues" evidence="5">
    <location>
        <begin position="616"/>
        <end position="626"/>
    </location>
</feature>
<dbReference type="AlphaFoldDB" id="A0A8H7XJM9"/>
<evidence type="ECO:0000313" key="7">
    <source>
        <dbReference type="EMBL" id="KAG5162022.1"/>
    </source>
</evidence>
<protein>
    <recommendedName>
        <fullName evidence="4">Oxidation resistance protein 1</fullName>
    </recommendedName>
</protein>
<feature type="compositionally biased region" description="Polar residues" evidence="5">
    <location>
        <begin position="80"/>
        <end position="90"/>
    </location>
</feature>
<dbReference type="GO" id="GO:0005739">
    <property type="term" value="C:mitochondrion"/>
    <property type="evidence" value="ECO:0007669"/>
    <property type="project" value="UniProtKB-SubCell"/>
</dbReference>
<dbReference type="InterPro" id="IPR006571">
    <property type="entry name" value="TLDc_dom"/>
</dbReference>
<feature type="domain" description="TLDc" evidence="6">
    <location>
        <begin position="893"/>
        <end position="1079"/>
    </location>
</feature>
<feature type="compositionally biased region" description="Low complexity" evidence="5">
    <location>
        <begin position="642"/>
        <end position="656"/>
    </location>
</feature>
<evidence type="ECO:0000256" key="5">
    <source>
        <dbReference type="SAM" id="MobiDB-lite"/>
    </source>
</evidence>
<evidence type="ECO:0000259" key="6">
    <source>
        <dbReference type="PROSITE" id="PS51886"/>
    </source>
</evidence>
<dbReference type="OrthoDB" id="26679at2759"/>
<comment type="similarity">
    <text evidence="2">Belongs to the OXR1 family.</text>
</comment>